<feature type="coiled-coil region" evidence="1">
    <location>
        <begin position="195"/>
        <end position="222"/>
    </location>
</feature>
<evidence type="ECO:0000313" key="2">
    <source>
        <dbReference type="EMBL" id="QEA07849.1"/>
    </source>
</evidence>
<dbReference type="EMBL" id="MN079417">
    <property type="protein sequence ID" value="QEA07849.1"/>
    <property type="molecule type" value="Genomic_DNA"/>
</dbReference>
<gene>
    <name evidence="2" type="ORF">KBTEX_04214</name>
</gene>
<reference evidence="2" key="1">
    <citation type="submission" date="2019-06" db="EMBL/GenBank/DDBJ databases">
        <authorList>
            <person name="Murdoch R.W."/>
            <person name="Fathepure B."/>
        </authorList>
    </citation>
    <scope>NUCLEOTIDE SEQUENCE</scope>
</reference>
<protein>
    <submittedName>
        <fullName evidence="2">Uncharacterized protein</fullName>
    </submittedName>
</protein>
<dbReference type="AlphaFoldDB" id="A0A5B8RFL5"/>
<name>A0A5B8RFL5_9ZZZZ</name>
<accession>A0A5B8RFL5</accession>
<evidence type="ECO:0000256" key="1">
    <source>
        <dbReference type="SAM" id="Coils"/>
    </source>
</evidence>
<organism evidence="2">
    <name type="scientific">uncultured organism</name>
    <dbReference type="NCBI Taxonomy" id="155900"/>
    <lineage>
        <taxon>unclassified sequences</taxon>
        <taxon>environmental samples</taxon>
    </lineage>
</organism>
<proteinExistence type="predicted"/>
<keyword evidence="1" id="KW-0175">Coiled coil</keyword>
<sequence length="227" mass="24823">MHEHIDTYVSDARAMTETASGLADAYARGEAADPQALIDKWESVKLHAAVETTAATIYSSIWQGIYGVKEAIEKERPDEAVREQVDALDHALWQGVGAVRLAAMQQKRGGQEEHGHGASGPVATIGEIEHNLDRVVAEYAEGETKEARELVHSTYMERFEGIEGLLIEQDAELVEALEKAFNVTLPRLIDQGAELSELRGAVDAMKEKLERAEGLAAKAGDDKEKVF</sequence>